<evidence type="ECO:0000313" key="9">
    <source>
        <dbReference type="Proteomes" id="UP000799439"/>
    </source>
</evidence>
<keyword evidence="4" id="KW-0238">DNA-binding</keyword>
<evidence type="ECO:0000256" key="5">
    <source>
        <dbReference type="ARBA" id="ARBA00023242"/>
    </source>
</evidence>
<gene>
    <name evidence="8" type="ORF">K461DRAFT_294028</name>
</gene>
<sequence>MPTQIEQAFVSLVPTLNTVPPELLNLATALLSQSKAKAPNLKPDEEIGRTYACTHIACERSKTRLGLENFNPKPPCSKPVYTKLYKYLDAQLATPSTPRTQRYVNALTPSSATRTPVSRKRPAQDESPSKPASTTAQDPTTPTHRAEKRARPPSAKALANDIATLTPRRATTTATAPSKAEPHVPGTIPPFVEGMVARLARAFNDPPAASHVRAGFQAVVETRPDISPARMPALLVVLMLFVYGRRRGRGQWETEEFVAYRARGVEAVREVEEGGVQSDEDMLGDIKGFLRAAGEEAWLEMPWFVMVEALGDGDGGRKGGVGKTPLRRGEKHATRPREGDEEGNPAGLVVGLGTMFQDAVDWLSRREEYGEWKEGIMLRIKQEASPKAARTTTNRRTSKEVRTAGF</sequence>
<organism evidence="8 9">
    <name type="scientific">Myriangium duriaei CBS 260.36</name>
    <dbReference type="NCBI Taxonomy" id="1168546"/>
    <lineage>
        <taxon>Eukaryota</taxon>
        <taxon>Fungi</taxon>
        <taxon>Dikarya</taxon>
        <taxon>Ascomycota</taxon>
        <taxon>Pezizomycotina</taxon>
        <taxon>Dothideomycetes</taxon>
        <taxon>Dothideomycetidae</taxon>
        <taxon>Myriangiales</taxon>
        <taxon>Myriangiaceae</taxon>
        <taxon>Myriangium</taxon>
    </lineage>
</organism>
<comment type="similarity">
    <text evidence="2">Belongs to the ORC6 family.</text>
</comment>
<dbReference type="InterPro" id="IPR008721">
    <property type="entry name" value="ORC6_cyclin_first"/>
</dbReference>
<feature type="region of interest" description="Disordered" evidence="6">
    <location>
        <begin position="383"/>
        <end position="406"/>
    </location>
</feature>
<feature type="region of interest" description="Disordered" evidence="6">
    <location>
        <begin position="315"/>
        <end position="345"/>
    </location>
</feature>
<evidence type="ECO:0000256" key="3">
    <source>
        <dbReference type="ARBA" id="ARBA00022705"/>
    </source>
</evidence>
<evidence type="ECO:0000256" key="6">
    <source>
        <dbReference type="SAM" id="MobiDB-lite"/>
    </source>
</evidence>
<feature type="domain" description="ORC6 first cyclin-like" evidence="7">
    <location>
        <begin position="11"/>
        <end position="93"/>
    </location>
</feature>
<accession>A0A9P4MGQ4</accession>
<dbReference type="AlphaFoldDB" id="A0A9P4MGQ4"/>
<protein>
    <recommendedName>
        <fullName evidence="7">ORC6 first cyclin-like domain-containing protein</fullName>
    </recommendedName>
</protein>
<dbReference type="GO" id="GO:0003677">
    <property type="term" value="F:DNA binding"/>
    <property type="evidence" value="ECO:0007669"/>
    <property type="project" value="UniProtKB-KW"/>
</dbReference>
<feature type="compositionally biased region" description="Low complexity" evidence="6">
    <location>
        <begin position="163"/>
        <end position="177"/>
    </location>
</feature>
<name>A0A9P4MGQ4_9PEZI</name>
<reference evidence="8" key="1">
    <citation type="journal article" date="2020" name="Stud. Mycol.">
        <title>101 Dothideomycetes genomes: a test case for predicting lifestyles and emergence of pathogens.</title>
        <authorList>
            <person name="Haridas S."/>
            <person name="Albert R."/>
            <person name="Binder M."/>
            <person name="Bloem J."/>
            <person name="Labutti K."/>
            <person name="Salamov A."/>
            <person name="Andreopoulos B."/>
            <person name="Baker S."/>
            <person name="Barry K."/>
            <person name="Bills G."/>
            <person name="Bluhm B."/>
            <person name="Cannon C."/>
            <person name="Castanera R."/>
            <person name="Culley D."/>
            <person name="Daum C."/>
            <person name="Ezra D."/>
            <person name="Gonzalez J."/>
            <person name="Henrissat B."/>
            <person name="Kuo A."/>
            <person name="Liang C."/>
            <person name="Lipzen A."/>
            <person name="Lutzoni F."/>
            <person name="Magnuson J."/>
            <person name="Mondo S."/>
            <person name="Nolan M."/>
            <person name="Ohm R."/>
            <person name="Pangilinan J."/>
            <person name="Park H.-J."/>
            <person name="Ramirez L."/>
            <person name="Alfaro M."/>
            <person name="Sun H."/>
            <person name="Tritt A."/>
            <person name="Yoshinaga Y."/>
            <person name="Zwiers L.-H."/>
            <person name="Turgeon B."/>
            <person name="Goodwin S."/>
            <person name="Spatafora J."/>
            <person name="Crous P."/>
            <person name="Grigoriev I."/>
        </authorList>
    </citation>
    <scope>NUCLEOTIDE SEQUENCE</scope>
    <source>
        <strain evidence="8">CBS 260.36</strain>
    </source>
</reference>
<keyword evidence="9" id="KW-1185">Reference proteome</keyword>
<evidence type="ECO:0000256" key="4">
    <source>
        <dbReference type="ARBA" id="ARBA00023125"/>
    </source>
</evidence>
<dbReference type="GO" id="GO:0005664">
    <property type="term" value="C:nuclear origin of replication recognition complex"/>
    <property type="evidence" value="ECO:0007669"/>
    <property type="project" value="InterPro"/>
</dbReference>
<evidence type="ECO:0000256" key="2">
    <source>
        <dbReference type="ARBA" id="ARBA00010840"/>
    </source>
</evidence>
<evidence type="ECO:0000256" key="1">
    <source>
        <dbReference type="ARBA" id="ARBA00004123"/>
    </source>
</evidence>
<keyword evidence="3" id="KW-0235">DNA replication</keyword>
<keyword evidence="5" id="KW-0539">Nucleus</keyword>
<dbReference type="OrthoDB" id="5367324at2759"/>
<feature type="compositionally biased region" description="Basic and acidic residues" evidence="6">
    <location>
        <begin position="327"/>
        <end position="338"/>
    </location>
</feature>
<comment type="subcellular location">
    <subcellularLocation>
        <location evidence="1">Nucleus</location>
    </subcellularLocation>
</comment>
<evidence type="ECO:0000313" key="8">
    <source>
        <dbReference type="EMBL" id="KAF2152353.1"/>
    </source>
</evidence>
<feature type="compositionally biased region" description="Basic and acidic residues" evidence="6">
    <location>
        <begin position="397"/>
        <end position="406"/>
    </location>
</feature>
<feature type="compositionally biased region" description="Polar residues" evidence="6">
    <location>
        <begin position="99"/>
        <end position="116"/>
    </location>
</feature>
<dbReference type="Pfam" id="PF05460">
    <property type="entry name" value="ORC6"/>
    <property type="match status" value="1"/>
</dbReference>
<proteinExistence type="inferred from homology"/>
<evidence type="ECO:0000259" key="7">
    <source>
        <dbReference type="Pfam" id="PF05460"/>
    </source>
</evidence>
<comment type="caution">
    <text evidence="8">The sequence shown here is derived from an EMBL/GenBank/DDBJ whole genome shotgun (WGS) entry which is preliminary data.</text>
</comment>
<feature type="compositionally biased region" description="Polar residues" evidence="6">
    <location>
        <begin position="130"/>
        <end position="143"/>
    </location>
</feature>
<feature type="region of interest" description="Disordered" evidence="6">
    <location>
        <begin position="99"/>
        <end position="187"/>
    </location>
</feature>
<dbReference type="EMBL" id="ML996086">
    <property type="protein sequence ID" value="KAF2152353.1"/>
    <property type="molecule type" value="Genomic_DNA"/>
</dbReference>
<dbReference type="GO" id="GO:0006260">
    <property type="term" value="P:DNA replication"/>
    <property type="evidence" value="ECO:0007669"/>
    <property type="project" value="UniProtKB-KW"/>
</dbReference>
<dbReference type="Proteomes" id="UP000799439">
    <property type="component" value="Unassembled WGS sequence"/>
</dbReference>